<gene>
    <name evidence="1" type="ORF">VNO77_37334</name>
</gene>
<accession>A0AAN9KBD0</accession>
<proteinExistence type="predicted"/>
<sequence length="273" mass="30958">MPTKAHYKVYTRANQFQQLGIAKCLALVCFKDSAISAIDQNLISSSDLLRECDLSNYLSHLNLDFIPVTRQYDWREWKLPLLNASSNALSRRSSSALCFGRVVHFLLSQGVTRYKAREIELKNNFLFYMSRLGQNESFYDNGARKSNTTKYTLSDPLGSSPQPKNQPVHIESFDKIKTESAGKTLIRLAKRIRNGFKLIRLVMSRNHSTLICISCMKGSLLAHAIVSITKIQLDTHQEFSTMTYNLELLRVKADVQGYNIRPTSRGKRSALGA</sequence>
<reference evidence="1 2" key="1">
    <citation type="submission" date="2024-01" db="EMBL/GenBank/DDBJ databases">
        <title>The genomes of 5 underutilized Papilionoideae crops provide insights into root nodulation and disease resistanc.</title>
        <authorList>
            <person name="Jiang F."/>
        </authorList>
    </citation>
    <scope>NUCLEOTIDE SEQUENCE [LARGE SCALE GENOMIC DNA]</scope>
    <source>
        <strain evidence="1">LVBAO_FW01</strain>
        <tissue evidence="1">Leaves</tissue>
    </source>
</reference>
<dbReference type="Proteomes" id="UP001367508">
    <property type="component" value="Unassembled WGS sequence"/>
</dbReference>
<comment type="caution">
    <text evidence="1">The sequence shown here is derived from an EMBL/GenBank/DDBJ whole genome shotgun (WGS) entry which is preliminary data.</text>
</comment>
<dbReference type="EMBL" id="JAYMYQ010000009">
    <property type="protein sequence ID" value="KAK7313012.1"/>
    <property type="molecule type" value="Genomic_DNA"/>
</dbReference>
<evidence type="ECO:0000313" key="2">
    <source>
        <dbReference type="Proteomes" id="UP001367508"/>
    </source>
</evidence>
<organism evidence="1 2">
    <name type="scientific">Canavalia gladiata</name>
    <name type="common">Sword bean</name>
    <name type="synonym">Dolichos gladiatus</name>
    <dbReference type="NCBI Taxonomy" id="3824"/>
    <lineage>
        <taxon>Eukaryota</taxon>
        <taxon>Viridiplantae</taxon>
        <taxon>Streptophyta</taxon>
        <taxon>Embryophyta</taxon>
        <taxon>Tracheophyta</taxon>
        <taxon>Spermatophyta</taxon>
        <taxon>Magnoliopsida</taxon>
        <taxon>eudicotyledons</taxon>
        <taxon>Gunneridae</taxon>
        <taxon>Pentapetalae</taxon>
        <taxon>rosids</taxon>
        <taxon>fabids</taxon>
        <taxon>Fabales</taxon>
        <taxon>Fabaceae</taxon>
        <taxon>Papilionoideae</taxon>
        <taxon>50 kb inversion clade</taxon>
        <taxon>NPAAA clade</taxon>
        <taxon>indigoferoid/millettioid clade</taxon>
        <taxon>Phaseoleae</taxon>
        <taxon>Canavalia</taxon>
    </lineage>
</organism>
<keyword evidence="2" id="KW-1185">Reference proteome</keyword>
<name>A0AAN9KBD0_CANGL</name>
<dbReference type="AlphaFoldDB" id="A0AAN9KBD0"/>
<evidence type="ECO:0000313" key="1">
    <source>
        <dbReference type="EMBL" id="KAK7313012.1"/>
    </source>
</evidence>
<protein>
    <submittedName>
        <fullName evidence="1">Uncharacterized protein</fullName>
    </submittedName>
</protein>